<protein>
    <submittedName>
        <fullName evidence="1">Uncharacterized protein</fullName>
    </submittedName>
</protein>
<organism evidence="1 2">
    <name type="scientific">Quercus suber</name>
    <name type="common">Cork oak</name>
    <dbReference type="NCBI Taxonomy" id="58331"/>
    <lineage>
        <taxon>Eukaryota</taxon>
        <taxon>Viridiplantae</taxon>
        <taxon>Streptophyta</taxon>
        <taxon>Embryophyta</taxon>
        <taxon>Tracheophyta</taxon>
        <taxon>Spermatophyta</taxon>
        <taxon>Magnoliopsida</taxon>
        <taxon>eudicotyledons</taxon>
        <taxon>Gunneridae</taxon>
        <taxon>Pentapetalae</taxon>
        <taxon>rosids</taxon>
        <taxon>fabids</taxon>
        <taxon>Fagales</taxon>
        <taxon>Fagaceae</taxon>
        <taxon>Quercus</taxon>
    </lineage>
</organism>
<evidence type="ECO:0000313" key="2">
    <source>
        <dbReference type="Proteomes" id="UP000237347"/>
    </source>
</evidence>
<evidence type="ECO:0000313" key="1">
    <source>
        <dbReference type="EMBL" id="KAK7845407.1"/>
    </source>
</evidence>
<reference evidence="1 2" key="1">
    <citation type="journal article" date="2018" name="Sci. Data">
        <title>The draft genome sequence of cork oak.</title>
        <authorList>
            <person name="Ramos A.M."/>
            <person name="Usie A."/>
            <person name="Barbosa P."/>
            <person name="Barros P.M."/>
            <person name="Capote T."/>
            <person name="Chaves I."/>
            <person name="Simoes F."/>
            <person name="Abreu I."/>
            <person name="Carrasquinho I."/>
            <person name="Faro C."/>
            <person name="Guimaraes J.B."/>
            <person name="Mendonca D."/>
            <person name="Nobrega F."/>
            <person name="Rodrigues L."/>
            <person name="Saibo N.J.M."/>
            <person name="Varela M.C."/>
            <person name="Egas C."/>
            <person name="Matos J."/>
            <person name="Miguel C.M."/>
            <person name="Oliveira M.M."/>
            <person name="Ricardo C.P."/>
            <person name="Goncalves S."/>
        </authorList>
    </citation>
    <scope>NUCLEOTIDE SEQUENCE [LARGE SCALE GENOMIC DNA]</scope>
    <source>
        <strain evidence="2">cv. HL8</strain>
    </source>
</reference>
<keyword evidence="2" id="KW-1185">Reference proteome</keyword>
<dbReference type="EMBL" id="PKMF04000171">
    <property type="protein sequence ID" value="KAK7845407.1"/>
    <property type="molecule type" value="Genomic_DNA"/>
</dbReference>
<gene>
    <name evidence="1" type="ORF">CFP56_009449</name>
</gene>
<accession>A0AAW0L1Z9</accession>
<dbReference type="AlphaFoldDB" id="A0AAW0L1Z9"/>
<name>A0AAW0L1Z9_QUESU</name>
<dbReference type="Proteomes" id="UP000237347">
    <property type="component" value="Unassembled WGS sequence"/>
</dbReference>
<comment type="caution">
    <text evidence="1">The sequence shown here is derived from an EMBL/GenBank/DDBJ whole genome shotgun (WGS) entry which is preliminary data.</text>
</comment>
<sequence>MLIWKARDVGDRRKNVAVIEGPRVKAKWLEDRFSNPLPADATEQLVQQYAQFYILEMLGEDSQADWRCIAIGAVVGVGEVSTHMSCDEASTLGTARRWKGAKITTEHGMHILRAYRVSLASLRPN</sequence>
<proteinExistence type="predicted"/>